<dbReference type="RefSeq" id="WP_006674155.1">
    <property type="nucleotide sequence ID" value="NZ_AOMA01000170.1"/>
</dbReference>
<dbReference type="AlphaFoldDB" id="M0LCT0"/>
<feature type="region of interest" description="Disordered" evidence="1">
    <location>
        <begin position="208"/>
        <end position="270"/>
    </location>
</feature>
<accession>M0LCT0</accession>
<organism evidence="2 3">
    <name type="scientific">Halobiforma nitratireducens JCM 10879</name>
    <dbReference type="NCBI Taxonomy" id="1227454"/>
    <lineage>
        <taxon>Archaea</taxon>
        <taxon>Methanobacteriati</taxon>
        <taxon>Methanobacteriota</taxon>
        <taxon>Stenosarchaea group</taxon>
        <taxon>Halobacteria</taxon>
        <taxon>Halobacteriales</taxon>
        <taxon>Natrialbaceae</taxon>
        <taxon>Halobiforma</taxon>
    </lineage>
</organism>
<name>M0LCT0_9EURY</name>
<evidence type="ECO:0000256" key="1">
    <source>
        <dbReference type="SAM" id="MobiDB-lite"/>
    </source>
</evidence>
<sequence>MPSTFGCRLQSRRRVIATVGGGLAAALAGCSGEPGERNESERDDEATDRSESATDVPKSPSEFTTDHETLVVRSSDGERVVYRSTEEAQEVRESDEDDPSHTLYEPPALYVIDEDDAETLWIDPKLSDEDESDVRAFVADTDFETQSIVIYQSTIEDCYDRRLLGVETEEDRARGQFCRRLKPPTTPCEADVEVMDVTVVRLDRAYSERPLGGGYSESASCPPSAVDERGFDADGTESDDHGTDAVEANASSSITDRQPNATVSEGGNDG</sequence>
<proteinExistence type="predicted"/>
<reference evidence="2 3" key="1">
    <citation type="journal article" date="2014" name="PLoS Genet.">
        <title>Phylogenetically driven sequencing of extremely halophilic archaea reveals strategies for static and dynamic osmo-response.</title>
        <authorList>
            <person name="Becker E.A."/>
            <person name="Seitzer P.M."/>
            <person name="Tritt A."/>
            <person name="Larsen D."/>
            <person name="Krusor M."/>
            <person name="Yao A.I."/>
            <person name="Wu D."/>
            <person name="Madern D."/>
            <person name="Eisen J.A."/>
            <person name="Darling A.E."/>
            <person name="Facciotti M.T."/>
        </authorList>
    </citation>
    <scope>NUCLEOTIDE SEQUENCE [LARGE SCALE GENOMIC DNA]</scope>
    <source>
        <strain evidence="2 3">JCM 10879</strain>
    </source>
</reference>
<dbReference type="Proteomes" id="UP000011607">
    <property type="component" value="Unassembled WGS sequence"/>
</dbReference>
<dbReference type="EMBL" id="AOMA01000170">
    <property type="protein sequence ID" value="EMA30918.1"/>
    <property type="molecule type" value="Genomic_DNA"/>
</dbReference>
<keyword evidence="3" id="KW-1185">Reference proteome</keyword>
<comment type="caution">
    <text evidence="2">The sequence shown here is derived from an EMBL/GenBank/DDBJ whole genome shotgun (WGS) entry which is preliminary data.</text>
</comment>
<dbReference type="eggNOG" id="arCOG08152">
    <property type="taxonomic scope" value="Archaea"/>
</dbReference>
<feature type="compositionally biased region" description="Basic and acidic residues" evidence="1">
    <location>
        <begin position="226"/>
        <end position="244"/>
    </location>
</feature>
<evidence type="ECO:0000313" key="3">
    <source>
        <dbReference type="Proteomes" id="UP000011607"/>
    </source>
</evidence>
<feature type="compositionally biased region" description="Basic and acidic residues" evidence="1">
    <location>
        <begin position="64"/>
        <end position="92"/>
    </location>
</feature>
<protein>
    <submittedName>
        <fullName evidence="2">Uncharacterized protein</fullName>
    </submittedName>
</protein>
<dbReference type="STRING" id="1227454.C446_16345"/>
<gene>
    <name evidence="2" type="ORF">C446_16345</name>
</gene>
<feature type="region of interest" description="Disordered" evidence="1">
    <location>
        <begin position="27"/>
        <end position="104"/>
    </location>
</feature>
<feature type="compositionally biased region" description="Polar residues" evidence="1">
    <location>
        <begin position="249"/>
        <end position="270"/>
    </location>
</feature>
<evidence type="ECO:0000313" key="2">
    <source>
        <dbReference type="EMBL" id="EMA30918.1"/>
    </source>
</evidence>